<dbReference type="OrthoDB" id="3365616at2759"/>
<dbReference type="CDD" id="cd22952">
    <property type="entry name" value="ART10-like"/>
    <property type="match status" value="1"/>
</dbReference>
<dbReference type="GeneID" id="36580649"/>
<evidence type="ECO:0000256" key="2">
    <source>
        <dbReference type="SAM" id="MobiDB-lite"/>
    </source>
</evidence>
<sequence>MKVTIQLDRSLGDHDQPFASTDSVCGFVNLDLPHEDDVTRITVELSGVLFSSVVATAINPLASTEHASDKHKLLYLCHTLFPPPDIHTSPKGFSLRKGAKTFPFQFCIPILSACDDDKITITHLNATLPPSFSVTGPNKRAISEMKYWLKVTVERPGGFKSDIIEEQELKFMPLDPSLPPPMLEPKGRKNSRNILPETTSPGASLPRSASQHWDQHKVALEVTLPSPAIIHATRSLPFQIFVFANETSAHSPPPAILGTLSVTLLTELTVIVGPNSTTWTTHHPLLSLTELRIVIRGLIQPPGALCGGLWRDCIVPDLTPSFTTCTHMQQHFIVVTAGISRGHAGRIQIIKATINVDLHSGIKPAPHSTNLSEFEQLPYIPWRVGHLGISRQARSTSGSAAPPAYC</sequence>
<organism evidence="3 4">
    <name type="scientific">Hyaloscypha bicolor E</name>
    <dbReference type="NCBI Taxonomy" id="1095630"/>
    <lineage>
        <taxon>Eukaryota</taxon>
        <taxon>Fungi</taxon>
        <taxon>Dikarya</taxon>
        <taxon>Ascomycota</taxon>
        <taxon>Pezizomycotina</taxon>
        <taxon>Leotiomycetes</taxon>
        <taxon>Helotiales</taxon>
        <taxon>Hyaloscyphaceae</taxon>
        <taxon>Hyaloscypha</taxon>
        <taxon>Hyaloscypha bicolor</taxon>
    </lineage>
</organism>
<dbReference type="RefSeq" id="XP_024736525.1">
    <property type="nucleotide sequence ID" value="XM_024872569.1"/>
</dbReference>
<evidence type="ECO:0000313" key="3">
    <source>
        <dbReference type="EMBL" id="PMD59621.1"/>
    </source>
</evidence>
<proteinExistence type="inferred from homology"/>
<dbReference type="Gene3D" id="2.60.40.640">
    <property type="match status" value="1"/>
</dbReference>
<keyword evidence="4" id="KW-1185">Reference proteome</keyword>
<dbReference type="GO" id="GO:0005886">
    <property type="term" value="C:plasma membrane"/>
    <property type="evidence" value="ECO:0007669"/>
    <property type="project" value="TreeGrafter"/>
</dbReference>
<comment type="similarity">
    <text evidence="1">Belongs to the arrestin family.</text>
</comment>
<dbReference type="InParanoid" id="A0A2J6T9C9"/>
<evidence type="ECO:0000256" key="1">
    <source>
        <dbReference type="ARBA" id="ARBA00005298"/>
    </source>
</evidence>
<dbReference type="GO" id="GO:0030674">
    <property type="term" value="F:protein-macromolecule adaptor activity"/>
    <property type="evidence" value="ECO:0007669"/>
    <property type="project" value="TreeGrafter"/>
</dbReference>
<dbReference type="PANTHER" id="PTHR11188">
    <property type="entry name" value="ARRESTIN DOMAIN CONTAINING PROTEIN"/>
    <property type="match status" value="1"/>
</dbReference>
<gene>
    <name evidence="3" type="ORF">K444DRAFT_406768</name>
</gene>
<protein>
    <recommendedName>
        <fullName evidence="5">Arrestin-like N-terminal domain-containing protein</fullName>
    </recommendedName>
</protein>
<dbReference type="GO" id="GO:0005829">
    <property type="term" value="C:cytosol"/>
    <property type="evidence" value="ECO:0007669"/>
    <property type="project" value="TreeGrafter"/>
</dbReference>
<dbReference type="EMBL" id="KZ613813">
    <property type="protein sequence ID" value="PMD59621.1"/>
    <property type="molecule type" value="Genomic_DNA"/>
</dbReference>
<dbReference type="GO" id="GO:0070086">
    <property type="term" value="P:ubiquitin-dependent endocytosis"/>
    <property type="evidence" value="ECO:0007669"/>
    <property type="project" value="TreeGrafter"/>
</dbReference>
<reference evidence="3 4" key="1">
    <citation type="submission" date="2016-04" db="EMBL/GenBank/DDBJ databases">
        <title>A degradative enzymes factory behind the ericoid mycorrhizal symbiosis.</title>
        <authorList>
            <consortium name="DOE Joint Genome Institute"/>
            <person name="Martino E."/>
            <person name="Morin E."/>
            <person name="Grelet G."/>
            <person name="Kuo A."/>
            <person name="Kohler A."/>
            <person name="Daghino S."/>
            <person name="Barry K."/>
            <person name="Choi C."/>
            <person name="Cichocki N."/>
            <person name="Clum A."/>
            <person name="Copeland A."/>
            <person name="Hainaut M."/>
            <person name="Haridas S."/>
            <person name="Labutti K."/>
            <person name="Lindquist E."/>
            <person name="Lipzen A."/>
            <person name="Khouja H.-R."/>
            <person name="Murat C."/>
            <person name="Ohm R."/>
            <person name="Olson A."/>
            <person name="Spatafora J."/>
            <person name="Veneault-Fourrey C."/>
            <person name="Henrissat B."/>
            <person name="Grigoriev I."/>
            <person name="Martin F."/>
            <person name="Perotto S."/>
        </authorList>
    </citation>
    <scope>NUCLEOTIDE SEQUENCE [LARGE SCALE GENOMIC DNA]</scope>
    <source>
        <strain evidence="3 4">E</strain>
    </source>
</reference>
<dbReference type="STRING" id="1095630.A0A2J6T9C9"/>
<dbReference type="AlphaFoldDB" id="A0A2J6T9C9"/>
<feature type="compositionally biased region" description="Polar residues" evidence="2">
    <location>
        <begin position="192"/>
        <end position="208"/>
    </location>
</feature>
<dbReference type="GO" id="GO:0031625">
    <property type="term" value="F:ubiquitin protein ligase binding"/>
    <property type="evidence" value="ECO:0007669"/>
    <property type="project" value="TreeGrafter"/>
</dbReference>
<dbReference type="InterPro" id="IPR050357">
    <property type="entry name" value="Arrestin_domain-protein"/>
</dbReference>
<name>A0A2J6T9C9_9HELO</name>
<dbReference type="InterPro" id="IPR014752">
    <property type="entry name" value="Arrestin-like_C"/>
</dbReference>
<feature type="region of interest" description="Disordered" evidence="2">
    <location>
        <begin position="175"/>
        <end position="208"/>
    </location>
</feature>
<dbReference type="Proteomes" id="UP000235371">
    <property type="component" value="Unassembled WGS sequence"/>
</dbReference>
<evidence type="ECO:0000313" key="4">
    <source>
        <dbReference type="Proteomes" id="UP000235371"/>
    </source>
</evidence>
<accession>A0A2J6T9C9</accession>
<dbReference type="PANTHER" id="PTHR11188:SF17">
    <property type="entry name" value="FI21816P1"/>
    <property type="match status" value="1"/>
</dbReference>
<evidence type="ECO:0008006" key="5">
    <source>
        <dbReference type="Google" id="ProtNLM"/>
    </source>
</evidence>